<organism evidence="2 8">
    <name type="scientific">Metallosphaera sedula</name>
    <dbReference type="NCBI Taxonomy" id="43687"/>
    <lineage>
        <taxon>Archaea</taxon>
        <taxon>Thermoproteota</taxon>
        <taxon>Thermoprotei</taxon>
        <taxon>Sulfolobales</taxon>
        <taxon>Sulfolobaceae</taxon>
        <taxon>Metallosphaera</taxon>
    </lineage>
</organism>
<dbReference type="Proteomes" id="UP000068832">
    <property type="component" value="Chromosome"/>
</dbReference>
<evidence type="ECO:0000313" key="4">
    <source>
        <dbReference type="EMBL" id="AKV76180.1"/>
    </source>
</evidence>
<dbReference type="RefSeq" id="WP_012020824.1">
    <property type="nucleotide sequence ID" value="NZ_AP019770.1"/>
</dbReference>
<evidence type="ECO:0000313" key="3">
    <source>
        <dbReference type="EMBL" id="AKV73941.1"/>
    </source>
</evidence>
<evidence type="ECO:0000313" key="2">
    <source>
        <dbReference type="EMBL" id="AIM27023.1"/>
    </source>
</evidence>
<evidence type="ECO:0000313" key="6">
    <source>
        <dbReference type="EMBL" id="AKV80677.1"/>
    </source>
</evidence>
<dbReference type="OMA" id="HEIYYTE"/>
<dbReference type="SUPFAM" id="SSF88723">
    <property type="entry name" value="PIN domain-like"/>
    <property type="match status" value="1"/>
</dbReference>
<protein>
    <submittedName>
        <fullName evidence="2">PilT protein domain protein</fullName>
    </submittedName>
</protein>
<evidence type="ECO:0000313" key="12">
    <source>
        <dbReference type="Proteomes" id="UP000062475"/>
    </source>
</evidence>
<dbReference type="OrthoDB" id="46150at2157"/>
<feature type="domain" description="PIN" evidence="1">
    <location>
        <begin position="3"/>
        <end position="123"/>
    </location>
</feature>
<accession>A0A088E4Y5</accession>
<dbReference type="InterPro" id="IPR002716">
    <property type="entry name" value="PIN_dom"/>
</dbReference>
<dbReference type="Proteomes" id="UP000061362">
    <property type="component" value="Chromosome"/>
</dbReference>
<sequence length="133" mass="15340">MRVLLDTSFVLPVLGVEVKGTESSLERLSSHEVFFSEISMLEALWVLKKMSKSGTRVDMKRVKEGLLSLSGFKRVKTPLRVFYLARLNQDRHRDMIDLTLYFTALSLNMKFLTLDKELERIDDKGVIIHDLPP</sequence>
<evidence type="ECO:0000259" key="1">
    <source>
        <dbReference type="Pfam" id="PF01850"/>
    </source>
</evidence>
<proteinExistence type="predicted"/>
<reference evidence="7 9" key="3">
    <citation type="submission" date="2015-07" db="EMBL/GenBank/DDBJ databases">
        <title>Physiological, transcriptional responses and genome re-sequencing of acid resistant extremely thermoacidophilic Metallosphaera sedula SARC-M1.</title>
        <authorList>
            <person name="Ai C."/>
            <person name="McCarthy S."/>
            <person name="Eckrich V."/>
            <person name="Rudrappa D."/>
            <person name="Qiu G."/>
            <person name="Blum P."/>
        </authorList>
    </citation>
    <scope>NUCLEOTIDE SEQUENCE [LARGE SCALE GENOMIC DNA]</scope>
    <source>
        <strain evidence="7 9">SARC-M1</strain>
    </source>
</reference>
<name>A0A088E4Y5_9CREN</name>
<dbReference type="Proteomes" id="UP000056255">
    <property type="component" value="Chromosome"/>
</dbReference>
<dbReference type="Gene3D" id="3.40.50.1010">
    <property type="entry name" value="5'-nuclease"/>
    <property type="match status" value="1"/>
</dbReference>
<evidence type="ECO:0000313" key="10">
    <source>
        <dbReference type="Proteomes" id="UP000061362"/>
    </source>
</evidence>
<dbReference type="GeneID" id="91755327"/>
<reference evidence="10 11" key="2">
    <citation type="journal article" date="2015" name="Genome Announc.">
        <title>Complete Genome Sequences of Evolved Arsenate-Resistant Metallosphaera sedula Strains.</title>
        <authorList>
            <person name="Ai C."/>
            <person name="McCarthy S."/>
            <person name="Schackwitz W."/>
            <person name="Martin J."/>
            <person name="Lipzen A."/>
            <person name="Blum P."/>
        </authorList>
    </citation>
    <scope>NUCLEOTIDE SEQUENCE [LARGE SCALE GENOMIC DNA]</scope>
    <source>
        <strain evidence="5 11">ARS120-1</strain>
        <strain evidence="6 10">ARS120-2</strain>
        <strain evidence="3 13">ARS50-1</strain>
        <strain evidence="4 12">ARS50-2</strain>
    </source>
</reference>
<dbReference type="AlphaFoldDB" id="A0A088E4Y5"/>
<dbReference type="EMBL" id="CP008822">
    <property type="protein sequence ID" value="AIM27023.1"/>
    <property type="molecule type" value="Genomic_DNA"/>
</dbReference>
<evidence type="ECO:0000313" key="7">
    <source>
        <dbReference type="EMBL" id="AKV82920.1"/>
    </source>
</evidence>
<dbReference type="Proteomes" id="UP000029084">
    <property type="component" value="Chromosome"/>
</dbReference>
<dbReference type="EMBL" id="CP012176">
    <property type="protein sequence ID" value="AKV82920.1"/>
    <property type="molecule type" value="Genomic_DNA"/>
</dbReference>
<gene>
    <name evidence="2" type="ORF">HA72_0864</name>
    <name evidence="3" type="ORF">MsedA_0880</name>
    <name evidence="4" type="ORF">MsedB_0881</name>
    <name evidence="5" type="ORF">MsedC_0880</name>
    <name evidence="6" type="ORF">MsedD_0881</name>
    <name evidence="7" type="ORF">MsedE_0880</name>
</gene>
<dbReference type="Proteomes" id="UP000062475">
    <property type="component" value="Chromosome"/>
</dbReference>
<dbReference type="Proteomes" id="UP000062398">
    <property type="component" value="Chromosome"/>
</dbReference>
<evidence type="ECO:0000313" key="13">
    <source>
        <dbReference type="Proteomes" id="UP000068832"/>
    </source>
</evidence>
<evidence type="ECO:0000313" key="9">
    <source>
        <dbReference type="Proteomes" id="UP000056255"/>
    </source>
</evidence>
<dbReference type="EMBL" id="CP012175">
    <property type="protein sequence ID" value="AKV80677.1"/>
    <property type="molecule type" value="Genomic_DNA"/>
</dbReference>
<dbReference type="PATRIC" id="fig|43687.5.peg.890"/>
<dbReference type="Pfam" id="PF01850">
    <property type="entry name" value="PIN"/>
    <property type="match status" value="1"/>
</dbReference>
<dbReference type="InterPro" id="IPR029060">
    <property type="entry name" value="PIN-like_dom_sf"/>
</dbReference>
<dbReference type="EMBL" id="CP012173">
    <property type="protein sequence ID" value="AKV76180.1"/>
    <property type="molecule type" value="Genomic_DNA"/>
</dbReference>
<reference evidence="2 8" key="1">
    <citation type="journal article" date="2014" name="J. Bacteriol.">
        <title>Role of an Archaeal PitA Transporter in the Copper and Arsenic Resistance of Metallosphaera sedula, an Extreme Thermoacidophile.</title>
        <authorList>
            <person name="McCarthy S."/>
            <person name="Ai C."/>
            <person name="Wheaton G."/>
            <person name="Tevatia R."/>
            <person name="Eckrich V."/>
            <person name="Kelly R."/>
            <person name="Blum P."/>
        </authorList>
    </citation>
    <scope>NUCLEOTIDE SEQUENCE [LARGE SCALE GENOMIC DNA]</scope>
    <source>
        <strain evidence="2 8">CuR1</strain>
    </source>
</reference>
<dbReference type="EMBL" id="CP012172">
    <property type="protein sequence ID" value="AKV73941.1"/>
    <property type="molecule type" value="Genomic_DNA"/>
</dbReference>
<evidence type="ECO:0000313" key="5">
    <source>
        <dbReference type="EMBL" id="AKV78432.1"/>
    </source>
</evidence>
<evidence type="ECO:0000313" key="11">
    <source>
        <dbReference type="Proteomes" id="UP000062398"/>
    </source>
</evidence>
<evidence type="ECO:0000313" key="8">
    <source>
        <dbReference type="Proteomes" id="UP000029084"/>
    </source>
</evidence>
<dbReference type="EMBL" id="CP012174">
    <property type="protein sequence ID" value="AKV78432.1"/>
    <property type="molecule type" value="Genomic_DNA"/>
</dbReference>